<reference evidence="3" key="1">
    <citation type="submission" date="2017-01" db="EMBL/GenBank/DDBJ databases">
        <title>Comparative genomics of anhydrobiosis in the tardigrade Hypsibius dujardini.</title>
        <authorList>
            <person name="Yoshida Y."/>
            <person name="Koutsovoulos G."/>
            <person name="Laetsch D."/>
            <person name="Stevens L."/>
            <person name="Kumar S."/>
            <person name="Horikawa D."/>
            <person name="Ishino K."/>
            <person name="Komine S."/>
            <person name="Tomita M."/>
            <person name="Blaxter M."/>
            <person name="Arakawa K."/>
        </authorList>
    </citation>
    <scope>NUCLEOTIDE SEQUENCE [LARGE SCALE GENOMIC DNA]</scope>
    <source>
        <strain evidence="3">Z151</strain>
    </source>
</reference>
<protein>
    <submittedName>
        <fullName evidence="2">Uncharacterized protein</fullName>
    </submittedName>
</protein>
<evidence type="ECO:0000313" key="3">
    <source>
        <dbReference type="Proteomes" id="UP000192578"/>
    </source>
</evidence>
<keyword evidence="3" id="KW-1185">Reference proteome</keyword>
<evidence type="ECO:0000313" key="2">
    <source>
        <dbReference type="EMBL" id="OQV25774.1"/>
    </source>
</evidence>
<comment type="caution">
    <text evidence="2">The sequence shown here is derived from an EMBL/GenBank/DDBJ whole genome shotgun (WGS) entry which is preliminary data.</text>
</comment>
<organism evidence="2 3">
    <name type="scientific">Hypsibius exemplaris</name>
    <name type="common">Freshwater tardigrade</name>
    <dbReference type="NCBI Taxonomy" id="2072580"/>
    <lineage>
        <taxon>Eukaryota</taxon>
        <taxon>Metazoa</taxon>
        <taxon>Ecdysozoa</taxon>
        <taxon>Tardigrada</taxon>
        <taxon>Eutardigrada</taxon>
        <taxon>Parachela</taxon>
        <taxon>Hypsibioidea</taxon>
        <taxon>Hypsibiidae</taxon>
        <taxon>Hypsibius</taxon>
    </lineage>
</organism>
<dbReference type="EMBL" id="MTYJ01000002">
    <property type="protein sequence ID" value="OQV25774.1"/>
    <property type="molecule type" value="Genomic_DNA"/>
</dbReference>
<dbReference type="Proteomes" id="UP000192578">
    <property type="component" value="Unassembled WGS sequence"/>
</dbReference>
<evidence type="ECO:0000256" key="1">
    <source>
        <dbReference type="SAM" id="MobiDB-lite"/>
    </source>
</evidence>
<dbReference type="OrthoDB" id="10677894at2759"/>
<gene>
    <name evidence="2" type="ORF">BV898_00700</name>
</gene>
<feature type="region of interest" description="Disordered" evidence="1">
    <location>
        <begin position="19"/>
        <end position="83"/>
    </location>
</feature>
<proteinExistence type="predicted"/>
<dbReference type="AlphaFoldDB" id="A0A1W0XE83"/>
<name>A0A1W0XE83_HYPEX</name>
<accession>A0A1W0XE83</accession>
<sequence>MSDSSRLGILTDAELAAADYQEGEIIVPESPRLPDSGSDDDENAKQQHDVDMPPVVARRSQIFTPPQQGRKRGHSEMEEREEPVLMHNPARDLRNAFALVATDDSFLDSSTVDGQNGLPECGATPLSLPRTVGEKDEEVSRVLPPLEDAVNCVATRIDKFCSWKATQKENVSSAKSMKAVVAFMTTSPATSIFDFDPFKMPLILPKGITVVYLQKILKQKSLLELVEMAGEDDMNATCLSTELALIPLNAMAFNDVHDPVSNEARRMLHFSVAWRKKMEMKSRKSNISQDHLDELRMKVRDRRNRSLPVC</sequence>